<comment type="similarity">
    <text evidence="1">Belongs to the GTP cyclohydrolase I type 2/NIF3 family.</text>
</comment>
<sequence>MERIAPLRLAESWDNVGLMLAQEAIISTASVVVCYHPVMFRPLSALTLDNPLQASLLRLIGSGISLYTPHTALDSVDGGINDWLASAFDASSDLNTSYLKPQTDPRGGTGRILTLPEPGLPILDIVDRIKRHLHISGQIQLSVPYSGGERNIKTIAICAGSGGSVFGNVDADLYFTGEMAHHEVLAAKALGRYVILCGHTNTERGYLPNLKQSLLAAPAEDSALSGLEIQISEEDRHPLQGV</sequence>
<dbReference type="SUPFAM" id="SSF102705">
    <property type="entry name" value="NIF3 (NGG1p interacting factor 3)-like"/>
    <property type="match status" value="1"/>
</dbReference>
<dbReference type="GO" id="GO:0046872">
    <property type="term" value="F:metal ion binding"/>
    <property type="evidence" value="ECO:0007669"/>
    <property type="project" value="UniProtKB-KW"/>
</dbReference>
<dbReference type="Pfam" id="PF01784">
    <property type="entry name" value="DUF34_NIF3"/>
    <property type="match status" value="1"/>
</dbReference>
<comment type="caution">
    <text evidence="3">The sequence shown here is derived from an EMBL/GenBank/DDBJ whole genome shotgun (WGS) entry which is preliminary data.</text>
</comment>
<dbReference type="GO" id="GO:0005739">
    <property type="term" value="C:mitochondrion"/>
    <property type="evidence" value="ECO:0007669"/>
    <property type="project" value="TreeGrafter"/>
</dbReference>
<reference evidence="3 4" key="1">
    <citation type="submission" date="2019-02" db="EMBL/GenBank/DDBJ databases">
        <title>Genome sequencing of the rare red list fungi Phellinidium pouzarii.</title>
        <authorList>
            <person name="Buettner E."/>
            <person name="Kellner H."/>
        </authorList>
    </citation>
    <scope>NUCLEOTIDE SEQUENCE [LARGE SCALE GENOMIC DNA]</scope>
    <source>
        <strain evidence="3 4">DSM 108285</strain>
    </source>
</reference>
<dbReference type="InterPro" id="IPR036069">
    <property type="entry name" value="DUF34/NIF3_sf"/>
</dbReference>
<evidence type="ECO:0000313" key="3">
    <source>
        <dbReference type="EMBL" id="THH02804.1"/>
    </source>
</evidence>
<dbReference type="OrthoDB" id="3345469at2759"/>
<dbReference type="PANTHER" id="PTHR13799:SF13">
    <property type="entry name" value="NIF3-LIKE PROTEIN 1"/>
    <property type="match status" value="1"/>
</dbReference>
<evidence type="ECO:0000313" key="4">
    <source>
        <dbReference type="Proteomes" id="UP000308199"/>
    </source>
</evidence>
<accession>A0A4S4KVN9</accession>
<feature type="binding site" evidence="2">
    <location>
        <position position="74"/>
    </location>
    <ligand>
        <name>a divalent metal cation</name>
        <dbReference type="ChEBI" id="CHEBI:60240"/>
        <label>1</label>
    </ligand>
</feature>
<evidence type="ECO:0000256" key="2">
    <source>
        <dbReference type="PIRSR" id="PIRSR602678-1"/>
    </source>
</evidence>
<dbReference type="Proteomes" id="UP000308199">
    <property type="component" value="Unassembled WGS sequence"/>
</dbReference>
<evidence type="ECO:0000256" key="1">
    <source>
        <dbReference type="ARBA" id="ARBA00006964"/>
    </source>
</evidence>
<keyword evidence="4" id="KW-1185">Reference proteome</keyword>
<dbReference type="InterPro" id="IPR002678">
    <property type="entry name" value="DUF34/NIF3"/>
</dbReference>
<feature type="binding site" evidence="2">
    <location>
        <position position="199"/>
    </location>
    <ligand>
        <name>a divalent metal cation</name>
        <dbReference type="ChEBI" id="CHEBI:60240"/>
        <label>1</label>
    </ligand>
</feature>
<gene>
    <name evidence="3" type="ORF">EW145_g6703</name>
</gene>
<proteinExistence type="inferred from homology"/>
<dbReference type="AlphaFoldDB" id="A0A4S4KVN9"/>
<feature type="binding site" evidence="2">
    <location>
        <position position="36"/>
    </location>
    <ligand>
        <name>a divalent metal cation</name>
        <dbReference type="ChEBI" id="CHEBI:60240"/>
        <label>1</label>
    </ligand>
</feature>
<protein>
    <submittedName>
        <fullName evidence="3">Uncharacterized protein</fullName>
    </submittedName>
</protein>
<dbReference type="Gene3D" id="3.40.1390.30">
    <property type="entry name" value="NIF3 (NGG1p interacting factor 3)-like"/>
    <property type="match status" value="1"/>
</dbReference>
<name>A0A4S4KVN9_9AGAM</name>
<keyword evidence="2" id="KW-0479">Metal-binding</keyword>
<feature type="binding site" evidence="2">
    <location>
        <position position="203"/>
    </location>
    <ligand>
        <name>a divalent metal cation</name>
        <dbReference type="ChEBI" id="CHEBI:60240"/>
        <label>1</label>
    </ligand>
</feature>
<dbReference type="PANTHER" id="PTHR13799">
    <property type="entry name" value="NGG1 INTERACTING FACTOR 3"/>
    <property type="match status" value="1"/>
</dbReference>
<dbReference type="EMBL" id="SGPK01000538">
    <property type="protein sequence ID" value="THH02804.1"/>
    <property type="molecule type" value="Genomic_DNA"/>
</dbReference>
<organism evidence="3 4">
    <name type="scientific">Phellinidium pouzarii</name>
    <dbReference type="NCBI Taxonomy" id="167371"/>
    <lineage>
        <taxon>Eukaryota</taxon>
        <taxon>Fungi</taxon>
        <taxon>Dikarya</taxon>
        <taxon>Basidiomycota</taxon>
        <taxon>Agaricomycotina</taxon>
        <taxon>Agaricomycetes</taxon>
        <taxon>Hymenochaetales</taxon>
        <taxon>Hymenochaetaceae</taxon>
        <taxon>Phellinidium</taxon>
    </lineage>
</organism>
<dbReference type="FunFam" id="3.40.1390.30:FF:000001">
    <property type="entry name" value="GTP cyclohydrolase 1 type 2"/>
    <property type="match status" value="1"/>
</dbReference>